<evidence type="ECO:0000256" key="1">
    <source>
        <dbReference type="ARBA" id="ARBA00001947"/>
    </source>
</evidence>
<protein>
    <submittedName>
        <fullName evidence="7">Dihydropyrimidinase</fullName>
        <ecNumber evidence="7">3.5.2.2</ecNumber>
    </submittedName>
</protein>
<accession>A0A386H483</accession>
<dbReference type="RefSeq" id="WP_119972310.1">
    <property type="nucleotide sequence ID" value="NZ_CP032416.1"/>
</dbReference>
<dbReference type="GO" id="GO:0046872">
    <property type="term" value="F:metal ion binding"/>
    <property type="evidence" value="ECO:0007669"/>
    <property type="project" value="UniProtKB-KW"/>
</dbReference>
<dbReference type="GO" id="GO:0005829">
    <property type="term" value="C:cytosol"/>
    <property type="evidence" value="ECO:0007669"/>
    <property type="project" value="TreeGrafter"/>
</dbReference>
<dbReference type="Gene3D" id="2.30.40.10">
    <property type="entry name" value="Urease, subunit C, domain 1"/>
    <property type="match status" value="1"/>
</dbReference>
<dbReference type="InterPro" id="IPR011778">
    <property type="entry name" value="Hydantoinase/dihydroPyrase"/>
</dbReference>
<evidence type="ECO:0000313" key="7">
    <source>
        <dbReference type="EMBL" id="AYD40490.1"/>
    </source>
</evidence>
<keyword evidence="3" id="KW-0479">Metal-binding</keyword>
<gene>
    <name evidence="7" type="primary">hydA</name>
    <name evidence="7" type="ORF">D4Z93_08110</name>
</gene>
<keyword evidence="8" id="KW-1185">Reference proteome</keyword>
<dbReference type="InterPro" id="IPR050378">
    <property type="entry name" value="Metallo-dep_Hydrolases_sf"/>
</dbReference>
<dbReference type="AlphaFoldDB" id="A0A386H483"/>
<comment type="similarity">
    <text evidence="2">Belongs to the metallo-dependent hydrolases superfamily. Hydantoinase/dihydropyrimidinase family.</text>
</comment>
<dbReference type="PANTHER" id="PTHR11647">
    <property type="entry name" value="HYDRANTOINASE/DIHYDROPYRIMIDINASE FAMILY MEMBER"/>
    <property type="match status" value="1"/>
</dbReference>
<evidence type="ECO:0000256" key="2">
    <source>
        <dbReference type="ARBA" id="ARBA00008829"/>
    </source>
</evidence>
<evidence type="ECO:0000313" key="8">
    <source>
        <dbReference type="Proteomes" id="UP000266301"/>
    </source>
</evidence>
<dbReference type="InterPro" id="IPR011059">
    <property type="entry name" value="Metal-dep_hydrolase_composite"/>
</dbReference>
<evidence type="ECO:0000256" key="5">
    <source>
        <dbReference type="PIRSR" id="PIRSR611778-50"/>
    </source>
</evidence>
<reference evidence="7 8" key="1">
    <citation type="journal article" date="2019" name="Int. J. Syst. Evol. Microbiol.">
        <title>Clostridium fermenticellae sp. nov., isolated from the mud in a fermentation cellar for the production of the Chinese liquor, baijiu.</title>
        <authorList>
            <person name="Xu P.X."/>
            <person name="Chai L.J."/>
            <person name="Qiu T."/>
            <person name="Zhang X.J."/>
            <person name="Lu Z.M."/>
            <person name="Xiao C."/>
            <person name="Wang S.T."/>
            <person name="Shen C.H."/>
            <person name="Shi J.S."/>
            <person name="Xu Z.H."/>
        </authorList>
    </citation>
    <scope>NUCLEOTIDE SEQUENCE [LARGE SCALE GENOMIC DNA]</scope>
    <source>
        <strain evidence="7 8">JN500901</strain>
    </source>
</reference>
<dbReference type="NCBIfam" id="TIGR02033">
    <property type="entry name" value="D-hydantoinase"/>
    <property type="match status" value="1"/>
</dbReference>
<sequence length="461" mass="50909">MGKFDTLIKNGIIVTASDRYKGDIGIKDGKIEEISLKMADSDAKKVIDAEGKYVFPGGIDAHTHLDMPFGGTFSSDNFLTGTRAAAVGGTTSVIDYAIQPIGDTLENTAKIWREKADGKACIDYGIHIAVTDTKGKTLEEIPKMVQAGYSSYKVFMVYDNMRVEDDDLIKILKTASNEGAIIGVHCENYYVIKYLTEKFLKEGKIGPEYHPLSRPAVIEGEAANRAIVLSEIAKAPLMVVHSSCKESVEEIRAARAKGLPVMGETCPQYLLLSEECYHEENFGGSKYVMSPPIRNKSNWSELWRAVREGDLQTVSTDHCPFFMKQKELGINDFSKIPNGAPGIELRMPLMLTYGPKNGLSFEKIVEVTASNPAKIYGMYPKKGTIAVGSDADMFIYDPDKKMKVTVNMLHENVDYTPFEGFELSGYPVMTLSRGEVIAEDGEYTGKEGRGEFLRRGKCTVI</sequence>
<dbReference type="FunFam" id="3.20.20.140:FF:000076">
    <property type="entry name" value="Dihydropyrimidinase like 2"/>
    <property type="match status" value="1"/>
</dbReference>
<feature type="domain" description="Amidohydrolase-related" evidence="6">
    <location>
        <begin position="53"/>
        <end position="436"/>
    </location>
</feature>
<evidence type="ECO:0000259" key="6">
    <source>
        <dbReference type="Pfam" id="PF01979"/>
    </source>
</evidence>
<dbReference type="SUPFAM" id="SSF51338">
    <property type="entry name" value="Composite domain of metallo-dependent hydrolases"/>
    <property type="match status" value="2"/>
</dbReference>
<name>A0A386H483_9CLOT</name>
<evidence type="ECO:0000256" key="4">
    <source>
        <dbReference type="ARBA" id="ARBA00022801"/>
    </source>
</evidence>
<dbReference type="InterPro" id="IPR032466">
    <property type="entry name" value="Metal_Hydrolase"/>
</dbReference>
<comment type="PTM">
    <text evidence="5">Carbamylation allows a single lysine to coordinate two divalent metal cations.</text>
</comment>
<dbReference type="EC" id="3.5.2.2" evidence="7"/>
<dbReference type="Proteomes" id="UP000266301">
    <property type="component" value="Chromosome"/>
</dbReference>
<dbReference type="Gene3D" id="3.20.20.140">
    <property type="entry name" value="Metal-dependent hydrolases"/>
    <property type="match status" value="1"/>
</dbReference>
<dbReference type="Pfam" id="PF01979">
    <property type="entry name" value="Amidohydro_1"/>
    <property type="match status" value="1"/>
</dbReference>
<proteinExistence type="inferred from homology"/>
<dbReference type="SUPFAM" id="SSF51556">
    <property type="entry name" value="Metallo-dependent hydrolases"/>
    <property type="match status" value="1"/>
</dbReference>
<dbReference type="CDD" id="cd01314">
    <property type="entry name" value="D-HYD"/>
    <property type="match status" value="1"/>
</dbReference>
<dbReference type="GO" id="GO:0004157">
    <property type="term" value="F:dihydropyrimidinase activity"/>
    <property type="evidence" value="ECO:0007669"/>
    <property type="project" value="UniProtKB-EC"/>
</dbReference>
<dbReference type="InterPro" id="IPR006680">
    <property type="entry name" value="Amidohydro-rel"/>
</dbReference>
<organism evidence="7 8">
    <name type="scientific">Clostridium fermenticellae</name>
    <dbReference type="NCBI Taxonomy" id="2068654"/>
    <lineage>
        <taxon>Bacteria</taxon>
        <taxon>Bacillati</taxon>
        <taxon>Bacillota</taxon>
        <taxon>Clostridia</taxon>
        <taxon>Eubacteriales</taxon>
        <taxon>Clostridiaceae</taxon>
        <taxon>Clostridium</taxon>
    </lineage>
</organism>
<keyword evidence="4 7" id="KW-0378">Hydrolase</keyword>
<evidence type="ECO:0000256" key="3">
    <source>
        <dbReference type="ARBA" id="ARBA00022723"/>
    </source>
</evidence>
<dbReference type="KEGG" id="cfer:D4Z93_08110"/>
<feature type="modified residue" description="N6-carboxylysine" evidence="5">
    <location>
        <position position="153"/>
    </location>
</feature>
<dbReference type="EMBL" id="CP032416">
    <property type="protein sequence ID" value="AYD40490.1"/>
    <property type="molecule type" value="Genomic_DNA"/>
</dbReference>
<comment type="cofactor">
    <cofactor evidence="1">
        <name>Zn(2+)</name>
        <dbReference type="ChEBI" id="CHEBI:29105"/>
    </cofactor>
</comment>
<dbReference type="PANTHER" id="PTHR11647:SF1">
    <property type="entry name" value="COLLAPSIN RESPONSE MEDIATOR PROTEIN"/>
    <property type="match status" value="1"/>
</dbReference>
<dbReference type="OrthoDB" id="9765462at2"/>